<proteinExistence type="inferred from homology"/>
<evidence type="ECO:0000256" key="4">
    <source>
        <dbReference type="ARBA" id="ARBA00022722"/>
    </source>
</evidence>
<dbReference type="EC" id="3.1.26.4" evidence="3"/>
<dbReference type="InterPro" id="IPR036397">
    <property type="entry name" value="RNaseH_sf"/>
</dbReference>
<evidence type="ECO:0000313" key="9">
    <source>
        <dbReference type="EMBL" id="KIM47242.1"/>
    </source>
</evidence>
<dbReference type="SUPFAM" id="SSF53098">
    <property type="entry name" value="Ribonuclease H-like"/>
    <property type="match status" value="1"/>
</dbReference>
<sequence length="239" mass="26810">MGISNIEQRKFTFCPTLAGYNVKYLTTQCPQCTRFFAACCPHQSFGAERALPDQKTCHHFQLVFIDGACSDNGQAGAKAGLGITIGDGEEYRWSIAVDDMVDPHGPRTNQRAEILAAIAGLQQLEEVNRLHAIYEALGKGDSHHMAARARRHTDEPRATYIVVADSEYVVKGITEWFPTWRRRDWRTAAGKRPTNLDLFLKLDEVTTSLEKEGVAVGFWYIPRAYNHKADRLAKHATCV</sequence>
<keyword evidence="5" id="KW-0479">Metal-binding</keyword>
<keyword evidence="10" id="KW-1185">Reference proteome</keyword>
<organism evidence="9 10">
    <name type="scientific">Hebeloma cylindrosporum</name>
    <dbReference type="NCBI Taxonomy" id="76867"/>
    <lineage>
        <taxon>Eukaryota</taxon>
        <taxon>Fungi</taxon>
        <taxon>Dikarya</taxon>
        <taxon>Basidiomycota</taxon>
        <taxon>Agaricomycotina</taxon>
        <taxon>Agaricomycetes</taxon>
        <taxon>Agaricomycetidae</taxon>
        <taxon>Agaricales</taxon>
        <taxon>Agaricineae</taxon>
        <taxon>Hymenogastraceae</taxon>
        <taxon>Hebeloma</taxon>
    </lineage>
</organism>
<evidence type="ECO:0000256" key="3">
    <source>
        <dbReference type="ARBA" id="ARBA00012180"/>
    </source>
</evidence>
<dbReference type="PROSITE" id="PS50879">
    <property type="entry name" value="RNASE_H_1"/>
    <property type="match status" value="1"/>
</dbReference>
<keyword evidence="4" id="KW-0540">Nuclease</keyword>
<evidence type="ECO:0000256" key="1">
    <source>
        <dbReference type="ARBA" id="ARBA00000077"/>
    </source>
</evidence>
<dbReference type="GO" id="GO:0004523">
    <property type="term" value="F:RNA-DNA hybrid ribonuclease activity"/>
    <property type="evidence" value="ECO:0007669"/>
    <property type="project" value="UniProtKB-EC"/>
</dbReference>
<dbReference type="Pfam" id="PF00075">
    <property type="entry name" value="RNase_H"/>
    <property type="match status" value="1"/>
</dbReference>
<protein>
    <recommendedName>
        <fullName evidence="3">ribonuclease H</fullName>
        <ecNumber evidence="3">3.1.26.4</ecNumber>
    </recommendedName>
</protein>
<keyword evidence="7" id="KW-0378">Hydrolase</keyword>
<reference evidence="10" key="2">
    <citation type="submission" date="2015-01" db="EMBL/GenBank/DDBJ databases">
        <title>Evolutionary Origins and Diversification of the Mycorrhizal Mutualists.</title>
        <authorList>
            <consortium name="DOE Joint Genome Institute"/>
            <consortium name="Mycorrhizal Genomics Consortium"/>
            <person name="Kohler A."/>
            <person name="Kuo A."/>
            <person name="Nagy L.G."/>
            <person name="Floudas D."/>
            <person name="Copeland A."/>
            <person name="Barry K.W."/>
            <person name="Cichocki N."/>
            <person name="Veneault-Fourrey C."/>
            <person name="LaButti K."/>
            <person name="Lindquist E.A."/>
            <person name="Lipzen A."/>
            <person name="Lundell T."/>
            <person name="Morin E."/>
            <person name="Murat C."/>
            <person name="Riley R."/>
            <person name="Ohm R."/>
            <person name="Sun H."/>
            <person name="Tunlid A."/>
            <person name="Henrissat B."/>
            <person name="Grigoriev I.V."/>
            <person name="Hibbett D.S."/>
            <person name="Martin F."/>
        </authorList>
    </citation>
    <scope>NUCLEOTIDE SEQUENCE [LARGE SCALE GENOMIC DNA]</scope>
    <source>
        <strain evidence="10">h7</strain>
    </source>
</reference>
<dbReference type="GO" id="GO:0003676">
    <property type="term" value="F:nucleic acid binding"/>
    <property type="evidence" value="ECO:0007669"/>
    <property type="project" value="InterPro"/>
</dbReference>
<evidence type="ECO:0000259" key="8">
    <source>
        <dbReference type="PROSITE" id="PS50879"/>
    </source>
</evidence>
<accession>A0A0C2Z210</accession>
<dbReference type="GO" id="GO:0046872">
    <property type="term" value="F:metal ion binding"/>
    <property type="evidence" value="ECO:0007669"/>
    <property type="project" value="UniProtKB-KW"/>
</dbReference>
<dbReference type="PANTHER" id="PTHR10642">
    <property type="entry name" value="RIBONUCLEASE H1"/>
    <property type="match status" value="1"/>
</dbReference>
<evidence type="ECO:0000256" key="6">
    <source>
        <dbReference type="ARBA" id="ARBA00022759"/>
    </source>
</evidence>
<evidence type="ECO:0000256" key="7">
    <source>
        <dbReference type="ARBA" id="ARBA00022801"/>
    </source>
</evidence>
<name>A0A0C2Z210_HEBCY</name>
<comment type="catalytic activity">
    <reaction evidence="1">
        <text>Endonucleolytic cleavage to 5'-phosphomonoester.</text>
        <dbReference type="EC" id="3.1.26.4"/>
    </reaction>
</comment>
<dbReference type="Proteomes" id="UP000053424">
    <property type="component" value="Unassembled WGS sequence"/>
</dbReference>
<evidence type="ECO:0000313" key="10">
    <source>
        <dbReference type="Proteomes" id="UP000053424"/>
    </source>
</evidence>
<dbReference type="HOGENOM" id="CLU_030894_4_0_1"/>
<evidence type="ECO:0000256" key="2">
    <source>
        <dbReference type="ARBA" id="ARBA00005300"/>
    </source>
</evidence>
<dbReference type="InterPro" id="IPR050092">
    <property type="entry name" value="RNase_H"/>
</dbReference>
<dbReference type="Gene3D" id="3.30.420.10">
    <property type="entry name" value="Ribonuclease H-like superfamily/Ribonuclease H"/>
    <property type="match status" value="1"/>
</dbReference>
<dbReference type="GO" id="GO:0043137">
    <property type="term" value="P:DNA replication, removal of RNA primer"/>
    <property type="evidence" value="ECO:0007669"/>
    <property type="project" value="TreeGrafter"/>
</dbReference>
<dbReference type="PANTHER" id="PTHR10642:SF26">
    <property type="entry name" value="RIBONUCLEASE H1"/>
    <property type="match status" value="1"/>
</dbReference>
<reference evidence="9 10" key="1">
    <citation type="submission" date="2014-04" db="EMBL/GenBank/DDBJ databases">
        <authorList>
            <consortium name="DOE Joint Genome Institute"/>
            <person name="Kuo A."/>
            <person name="Gay G."/>
            <person name="Dore J."/>
            <person name="Kohler A."/>
            <person name="Nagy L.G."/>
            <person name="Floudas D."/>
            <person name="Copeland A."/>
            <person name="Barry K.W."/>
            <person name="Cichocki N."/>
            <person name="Veneault-Fourrey C."/>
            <person name="LaButti K."/>
            <person name="Lindquist E.A."/>
            <person name="Lipzen A."/>
            <person name="Lundell T."/>
            <person name="Morin E."/>
            <person name="Murat C."/>
            <person name="Sun H."/>
            <person name="Tunlid A."/>
            <person name="Henrissat B."/>
            <person name="Grigoriev I.V."/>
            <person name="Hibbett D.S."/>
            <person name="Martin F."/>
            <person name="Nordberg H.P."/>
            <person name="Cantor M.N."/>
            <person name="Hua S.X."/>
        </authorList>
    </citation>
    <scope>NUCLEOTIDE SEQUENCE [LARGE SCALE GENOMIC DNA]</scope>
    <source>
        <strain evidence="10">h7</strain>
    </source>
</reference>
<feature type="domain" description="RNase H type-1" evidence="8">
    <location>
        <begin position="57"/>
        <end position="238"/>
    </location>
</feature>
<dbReference type="EMBL" id="KN831770">
    <property type="protein sequence ID" value="KIM47242.1"/>
    <property type="molecule type" value="Genomic_DNA"/>
</dbReference>
<dbReference type="STRING" id="686832.A0A0C2Z210"/>
<keyword evidence="6" id="KW-0255">Endonuclease</keyword>
<comment type="similarity">
    <text evidence="2">Belongs to the RNase H family.</text>
</comment>
<evidence type="ECO:0000256" key="5">
    <source>
        <dbReference type="ARBA" id="ARBA00022723"/>
    </source>
</evidence>
<dbReference type="InterPro" id="IPR012337">
    <property type="entry name" value="RNaseH-like_sf"/>
</dbReference>
<dbReference type="InterPro" id="IPR002156">
    <property type="entry name" value="RNaseH_domain"/>
</dbReference>
<dbReference type="AlphaFoldDB" id="A0A0C2Z210"/>
<gene>
    <name evidence="9" type="ORF">M413DRAFT_271663</name>
</gene>
<dbReference type="OrthoDB" id="407198at2759"/>
<dbReference type="CDD" id="cd13934">
    <property type="entry name" value="RNase_H_Dikarya_like"/>
    <property type="match status" value="1"/>
</dbReference>